<protein>
    <recommendedName>
        <fullName evidence="3 10">Phosphoenolpyruvate carboxykinase (ATP)</fullName>
        <shortName evidence="10">PCK</shortName>
        <shortName evidence="10">PEP carboxykinase</shortName>
        <shortName evidence="10">PEPCK</shortName>
        <ecNumber evidence="3 10">4.1.1.49</ecNumber>
    </recommendedName>
</protein>
<keyword evidence="12" id="KW-1185">Reference proteome</keyword>
<dbReference type="GO" id="GO:0004612">
    <property type="term" value="F:phosphoenolpyruvate carboxykinase (ATP) activity"/>
    <property type="evidence" value="ECO:0007669"/>
    <property type="project" value="UniProtKB-UniRule"/>
</dbReference>
<dbReference type="GO" id="GO:0046872">
    <property type="term" value="F:metal ion binding"/>
    <property type="evidence" value="ECO:0007669"/>
    <property type="project" value="UniProtKB-KW"/>
</dbReference>
<keyword evidence="11" id="KW-0670">Pyruvate</keyword>
<dbReference type="EMBL" id="AEQN01000016">
    <property type="protein sequence ID" value="EFV01645.1"/>
    <property type="molecule type" value="Genomic_DNA"/>
</dbReference>
<keyword evidence="10" id="KW-0464">Manganese</keyword>
<dbReference type="NCBIfam" id="TIGR00224">
    <property type="entry name" value="pckA"/>
    <property type="match status" value="1"/>
</dbReference>
<evidence type="ECO:0000256" key="3">
    <source>
        <dbReference type="ARBA" id="ARBA00012363"/>
    </source>
</evidence>
<feature type="binding site" evidence="10">
    <location>
        <position position="215"/>
    </location>
    <ligand>
        <name>ATP</name>
        <dbReference type="ChEBI" id="CHEBI:30616"/>
    </ligand>
</feature>
<gene>
    <name evidence="10 11" type="primary">pckA</name>
    <name evidence="11" type="ORF">HMP0721_1038</name>
</gene>
<evidence type="ECO:0000256" key="6">
    <source>
        <dbReference type="ARBA" id="ARBA00022793"/>
    </source>
</evidence>
<keyword evidence="4 10" id="KW-0312">Gluconeogenesis</keyword>
<organism evidence="11 12">
    <name type="scientific">Pseudoramibacter alactolyticus ATCC 23263</name>
    <dbReference type="NCBI Taxonomy" id="887929"/>
    <lineage>
        <taxon>Bacteria</taxon>
        <taxon>Bacillati</taxon>
        <taxon>Bacillota</taxon>
        <taxon>Clostridia</taxon>
        <taxon>Eubacteriales</taxon>
        <taxon>Eubacteriaceae</taxon>
        <taxon>Pseudoramibacter</taxon>
    </lineage>
</organism>
<dbReference type="GO" id="GO:0016301">
    <property type="term" value="F:kinase activity"/>
    <property type="evidence" value="ECO:0007669"/>
    <property type="project" value="UniProtKB-KW"/>
</dbReference>
<keyword evidence="11" id="KW-0418">Kinase</keyword>
<comment type="function">
    <text evidence="10">Involved in the gluconeogenesis. Catalyzes the conversion of oxaloacetate (OAA) to phosphoenolpyruvate (PEP) through direct phosphoryl transfer between the nucleoside triphosphate and OAA.</text>
</comment>
<accession>E6MGA5</accession>
<sequence>MYELDLSYLGLNGKKALANAEAPTLTAKALERGEGVLSNTGAIVVNTGKYTGRSPKDRFIVDDEISHDKVAWGNTNMPFDEAKFEALYQKMIAYVGQRDELYVFDGYAGADKDYQLPIRVINEYASQNLFARDLFIDPADDAEAQAIDPQFTVIAMPGYQCDPAVDGTNSEACIILSFKKKVVLIAGSRYCGEIKKSIFSVMNFLLPQRDVFTMHCSANVDDDGKTALFFGLSGTGKTTLSADPSRGLIGDDEHGWSDNGIFNFEGGCFAKCIDLTEEREPEIYRAIKFGSVVENVVLDENGVPDYADSRYTENTRVGYQLDYIPNAVIPSVGGHPSTVIFLTADAFGVLPPVAKLNKYQAMYHFVSGYTSKLAGTERGITEPTTTFSTCFGEPFLPLPASRYAELLGQRIDQYNCNVYLVNTGWSGGPYGVGSRIKLKYTRAIVSAATAGLLEDMPMVHDDIFNVEVPVSCPGVPDDVMMPRNTWADKDAYDKTAKDLAQHFVENFKKYTHMSEAIIAAGPIGK</sequence>
<dbReference type="UniPathway" id="UPA00138"/>
<keyword evidence="6 10" id="KW-0210">Decarboxylase</keyword>
<dbReference type="EC" id="4.1.1.49" evidence="3 10"/>
<dbReference type="InterPro" id="IPR013035">
    <property type="entry name" value="PEP_carboxykinase_C"/>
</dbReference>
<evidence type="ECO:0000256" key="7">
    <source>
        <dbReference type="ARBA" id="ARBA00022840"/>
    </source>
</evidence>
<evidence type="ECO:0000256" key="4">
    <source>
        <dbReference type="ARBA" id="ARBA00022432"/>
    </source>
</evidence>
<dbReference type="PIRSF" id="PIRSF006294">
    <property type="entry name" value="PEP_crbxkin"/>
    <property type="match status" value="1"/>
</dbReference>
<dbReference type="Pfam" id="PF01293">
    <property type="entry name" value="PEPCK_ATP"/>
    <property type="match status" value="1"/>
</dbReference>
<evidence type="ECO:0000256" key="2">
    <source>
        <dbReference type="ARBA" id="ARBA00006052"/>
    </source>
</evidence>
<reference evidence="11 12" key="1">
    <citation type="submission" date="2010-12" db="EMBL/GenBank/DDBJ databases">
        <authorList>
            <person name="Muzny D."/>
            <person name="Qin X."/>
            <person name="Deng J."/>
            <person name="Jiang H."/>
            <person name="Liu Y."/>
            <person name="Qu J."/>
            <person name="Song X.-Z."/>
            <person name="Zhang L."/>
            <person name="Thornton R."/>
            <person name="Coyle M."/>
            <person name="Francisco L."/>
            <person name="Jackson L."/>
            <person name="Javaid M."/>
            <person name="Korchina V."/>
            <person name="Kovar C."/>
            <person name="Mata R."/>
            <person name="Mathew T."/>
            <person name="Ngo R."/>
            <person name="Nguyen L."/>
            <person name="Nguyen N."/>
            <person name="Okwuonu G."/>
            <person name="Ongeri F."/>
            <person name="Pham C."/>
            <person name="Simmons D."/>
            <person name="Wilczek-Boney K."/>
            <person name="Hale W."/>
            <person name="Jakkamsetti A."/>
            <person name="Pham P."/>
            <person name="Ruth R."/>
            <person name="San Lucas F."/>
            <person name="Warren J."/>
            <person name="Zhang J."/>
            <person name="Zhao Z."/>
            <person name="Zhou C."/>
            <person name="Zhu D."/>
            <person name="Lee S."/>
            <person name="Bess C."/>
            <person name="Blankenburg K."/>
            <person name="Forbes L."/>
            <person name="Fu Q."/>
            <person name="Gubbala S."/>
            <person name="Hirani K."/>
            <person name="Jayaseelan J.C."/>
            <person name="Lara F."/>
            <person name="Munidasa M."/>
            <person name="Palculict T."/>
            <person name="Patil S."/>
            <person name="Pu L.-L."/>
            <person name="Saada N."/>
            <person name="Tang L."/>
            <person name="Weissenberger G."/>
            <person name="Zhu Y."/>
            <person name="Hemphill L."/>
            <person name="Shang Y."/>
            <person name="Youmans B."/>
            <person name="Ayvaz T."/>
            <person name="Ross M."/>
            <person name="Santibanez J."/>
            <person name="Aqrawi P."/>
            <person name="Gross S."/>
            <person name="Joshi V."/>
            <person name="Fowler G."/>
            <person name="Nazareth L."/>
            <person name="Reid J."/>
            <person name="Worley K."/>
            <person name="Petrosino J."/>
            <person name="Highlander S."/>
            <person name="Gibbs R."/>
        </authorList>
    </citation>
    <scope>NUCLEOTIDE SEQUENCE [LARGE SCALE GENOMIC DNA]</scope>
    <source>
        <strain evidence="11 12">ATCC 23263</strain>
    </source>
</reference>
<dbReference type="OrthoDB" id="9806325at2"/>
<keyword evidence="7 10" id="KW-0067">ATP-binding</keyword>
<keyword evidence="10" id="KW-0479">Metal-binding</keyword>
<name>E6MGA5_9FIRM</name>
<dbReference type="Gene3D" id="3.40.449.10">
    <property type="entry name" value="Phosphoenolpyruvate Carboxykinase, domain 1"/>
    <property type="match status" value="1"/>
</dbReference>
<dbReference type="GO" id="GO:0005829">
    <property type="term" value="C:cytosol"/>
    <property type="evidence" value="ECO:0007669"/>
    <property type="project" value="TreeGrafter"/>
</dbReference>
<dbReference type="InterPro" id="IPR008210">
    <property type="entry name" value="PEP_carboxykinase_N"/>
</dbReference>
<dbReference type="HOGENOM" id="CLU_018247_0_1_9"/>
<dbReference type="CDD" id="cd00484">
    <property type="entry name" value="PEPCK_ATP"/>
    <property type="match status" value="1"/>
</dbReference>
<keyword evidence="8 10" id="KW-0456">Lyase</keyword>
<dbReference type="PANTHER" id="PTHR30031">
    <property type="entry name" value="PHOSPHOENOLPYRUVATE CARBOXYKINASE ATP"/>
    <property type="match status" value="1"/>
</dbReference>
<dbReference type="InterPro" id="IPR001272">
    <property type="entry name" value="PEP_carboxykinase_ATP"/>
</dbReference>
<dbReference type="SUPFAM" id="SSF68923">
    <property type="entry name" value="PEP carboxykinase N-terminal domain"/>
    <property type="match status" value="1"/>
</dbReference>
<dbReference type="NCBIfam" id="NF006821">
    <property type="entry name" value="PRK09344.1-3"/>
    <property type="match status" value="1"/>
</dbReference>
<evidence type="ECO:0000313" key="12">
    <source>
        <dbReference type="Proteomes" id="UP000004754"/>
    </source>
</evidence>
<dbReference type="GO" id="GO:0006094">
    <property type="term" value="P:gluconeogenesis"/>
    <property type="evidence" value="ECO:0007669"/>
    <property type="project" value="UniProtKB-UniRule"/>
</dbReference>
<dbReference type="eggNOG" id="COG1866">
    <property type="taxonomic scope" value="Bacteria"/>
</dbReference>
<dbReference type="PANTHER" id="PTHR30031:SF0">
    <property type="entry name" value="PHOSPHOENOLPYRUVATE CARBOXYKINASE (ATP)"/>
    <property type="match status" value="1"/>
</dbReference>
<feature type="binding site" evidence="10">
    <location>
        <position position="190"/>
    </location>
    <ligand>
        <name>substrate</name>
    </ligand>
</feature>
<dbReference type="PROSITE" id="PS00532">
    <property type="entry name" value="PEPCK_ATP"/>
    <property type="match status" value="1"/>
</dbReference>
<dbReference type="InterPro" id="IPR015994">
    <property type="entry name" value="PEPCK_ATP_CS"/>
</dbReference>
<comment type="cofactor">
    <cofactor evidence="10">
        <name>Mn(2+)</name>
        <dbReference type="ChEBI" id="CHEBI:29035"/>
    </cofactor>
    <text evidence="10">Binds 1 Mn(2+) ion per subunit.</text>
</comment>
<dbReference type="AlphaFoldDB" id="E6MGA5"/>
<feature type="binding site" evidence="10">
    <location>
        <position position="252"/>
    </location>
    <ligand>
        <name>Mn(2+)</name>
        <dbReference type="ChEBI" id="CHEBI:29035"/>
    </ligand>
</feature>
<feature type="binding site" evidence="10">
    <location>
        <position position="215"/>
    </location>
    <ligand>
        <name>Mn(2+)</name>
        <dbReference type="ChEBI" id="CHEBI:29035"/>
    </ligand>
</feature>
<dbReference type="STRING" id="887929.HMP0721_1038"/>
<evidence type="ECO:0000256" key="9">
    <source>
        <dbReference type="ARBA" id="ARBA00047371"/>
    </source>
</evidence>
<feature type="binding site" evidence="10">
    <location>
        <position position="280"/>
    </location>
    <ligand>
        <name>ATP</name>
        <dbReference type="ChEBI" id="CHEBI:30616"/>
    </ligand>
</feature>
<comment type="similarity">
    <text evidence="2 10">Belongs to the phosphoenolpyruvate carboxykinase (ATP) family.</text>
</comment>
<keyword evidence="10" id="KW-0963">Cytoplasm</keyword>
<evidence type="ECO:0000256" key="8">
    <source>
        <dbReference type="ARBA" id="ARBA00023239"/>
    </source>
</evidence>
<keyword evidence="5 10" id="KW-0547">Nucleotide-binding</keyword>
<dbReference type="RefSeq" id="WP_006598462.1">
    <property type="nucleotide sequence ID" value="NZ_GL622359.1"/>
</dbReference>
<comment type="caution">
    <text evidence="11">The sequence shown here is derived from an EMBL/GenBank/DDBJ whole genome shotgun (WGS) entry which is preliminary data.</text>
</comment>
<dbReference type="HAMAP" id="MF_00453">
    <property type="entry name" value="PEPCK_ATP"/>
    <property type="match status" value="1"/>
</dbReference>
<comment type="subcellular location">
    <subcellularLocation>
        <location evidence="10">Cytoplasm</location>
    </subcellularLocation>
</comment>
<dbReference type="NCBIfam" id="NF006820">
    <property type="entry name" value="PRK09344.1-2"/>
    <property type="match status" value="1"/>
</dbReference>
<evidence type="ECO:0000256" key="10">
    <source>
        <dbReference type="HAMAP-Rule" id="MF_00453"/>
    </source>
</evidence>
<feature type="binding site" evidence="10">
    <location>
        <position position="196"/>
    </location>
    <ligand>
        <name>substrate</name>
    </ligand>
</feature>
<dbReference type="SUPFAM" id="SSF53795">
    <property type="entry name" value="PEP carboxykinase-like"/>
    <property type="match status" value="1"/>
</dbReference>
<feature type="binding site" evidence="10">
    <location>
        <position position="53"/>
    </location>
    <ligand>
        <name>substrate</name>
    </ligand>
</feature>
<evidence type="ECO:0000256" key="5">
    <source>
        <dbReference type="ARBA" id="ARBA00022741"/>
    </source>
</evidence>
<keyword evidence="11" id="KW-0808">Transferase</keyword>
<feature type="binding site" evidence="10">
    <location>
        <begin position="231"/>
        <end position="239"/>
    </location>
    <ligand>
        <name>ATP</name>
        <dbReference type="ChEBI" id="CHEBI:30616"/>
    </ligand>
</feature>
<feature type="binding site" evidence="10">
    <location>
        <position position="196"/>
    </location>
    <ligand>
        <name>Mn(2+)</name>
        <dbReference type="ChEBI" id="CHEBI:29035"/>
    </ligand>
</feature>
<feature type="binding site" evidence="10">
    <location>
        <begin position="435"/>
        <end position="436"/>
    </location>
    <ligand>
        <name>ATP</name>
        <dbReference type="ChEBI" id="CHEBI:30616"/>
    </ligand>
</feature>
<comment type="pathway">
    <text evidence="1 10">Carbohydrate biosynthesis; gluconeogenesis.</text>
</comment>
<feature type="binding site" evidence="10">
    <location>
        <position position="316"/>
    </location>
    <ligand>
        <name>substrate</name>
    </ligand>
</feature>
<feature type="binding site" evidence="10">
    <location>
        <position position="441"/>
    </location>
    <ligand>
        <name>ATP</name>
        <dbReference type="ChEBI" id="CHEBI:30616"/>
    </ligand>
</feature>
<evidence type="ECO:0000256" key="1">
    <source>
        <dbReference type="ARBA" id="ARBA00004742"/>
    </source>
</evidence>
<dbReference type="GO" id="GO:0005524">
    <property type="term" value="F:ATP binding"/>
    <property type="evidence" value="ECO:0007669"/>
    <property type="project" value="UniProtKB-UniRule"/>
</dbReference>
<feature type="binding site" evidence="10">
    <location>
        <position position="196"/>
    </location>
    <ligand>
        <name>ATP</name>
        <dbReference type="ChEBI" id="CHEBI:30616"/>
    </ligand>
</feature>
<dbReference type="Proteomes" id="UP000004754">
    <property type="component" value="Unassembled WGS sequence"/>
</dbReference>
<dbReference type="Gene3D" id="2.170.8.10">
    <property type="entry name" value="Phosphoenolpyruvate Carboxykinase, domain 2"/>
    <property type="match status" value="1"/>
</dbReference>
<feature type="binding site" evidence="10">
    <location>
        <position position="316"/>
    </location>
    <ligand>
        <name>ATP</name>
        <dbReference type="ChEBI" id="CHEBI:30616"/>
    </ligand>
</feature>
<dbReference type="Gene3D" id="3.90.228.20">
    <property type="match status" value="1"/>
</dbReference>
<comment type="catalytic activity">
    <reaction evidence="9 10">
        <text>oxaloacetate + ATP = phosphoenolpyruvate + ADP + CO2</text>
        <dbReference type="Rhea" id="RHEA:18617"/>
        <dbReference type="ChEBI" id="CHEBI:16452"/>
        <dbReference type="ChEBI" id="CHEBI:16526"/>
        <dbReference type="ChEBI" id="CHEBI:30616"/>
        <dbReference type="ChEBI" id="CHEBI:58702"/>
        <dbReference type="ChEBI" id="CHEBI:456216"/>
        <dbReference type="EC" id="4.1.1.49"/>
    </reaction>
</comment>
<evidence type="ECO:0000313" key="11">
    <source>
        <dbReference type="EMBL" id="EFV01645.1"/>
    </source>
</evidence>
<proteinExistence type="inferred from homology"/>